<keyword evidence="2" id="KW-0808">Transferase</keyword>
<dbReference type="InterPro" id="IPR016181">
    <property type="entry name" value="Acyl_CoA_acyltransferase"/>
</dbReference>
<dbReference type="RefSeq" id="WP_144707142.1">
    <property type="nucleotide sequence ID" value="NZ_VNJJ01000023.1"/>
</dbReference>
<comment type="caution">
    <text evidence="2">The sequence shown here is derived from an EMBL/GenBank/DDBJ whole genome shotgun (WGS) entry which is preliminary data.</text>
</comment>
<dbReference type="SUPFAM" id="SSF55729">
    <property type="entry name" value="Acyl-CoA N-acyltransferases (Nat)"/>
    <property type="match status" value="1"/>
</dbReference>
<sequence>MFDGRASLALIEAIARSETEYMTDRMEAIRERPGNPEQVDIGRFGNAVCFYSGTMPWASFNTVKGLRGEDADLLEEIVDFYRSRARSPQFEIVPSLADQRLMKRLSELGFYQSGFHASMYAEAPPGDTSHETAIQIRELRADEFELYAAIHCRGTGLPDNGIPPVAANNQVLYGRPGWKFFVAEWDHMPAAVGVMHMKGEVASLTFAATLSEFRNRGLQQALLRRRIADAASNGCRLVVSQCAFLSQSQRNMERAGMRIGYVRASWTAIEN</sequence>
<keyword evidence="3" id="KW-1185">Reference proteome</keyword>
<dbReference type="OrthoDB" id="2350893at2"/>
<reference evidence="2 3" key="1">
    <citation type="submission" date="2019-07" db="EMBL/GenBank/DDBJ databases">
        <authorList>
            <person name="Kim J."/>
        </authorList>
    </citation>
    <scope>NUCLEOTIDE SEQUENCE [LARGE SCALE GENOMIC DNA]</scope>
    <source>
        <strain evidence="2 3">G13</strain>
    </source>
</reference>
<dbReference type="GO" id="GO:0016747">
    <property type="term" value="F:acyltransferase activity, transferring groups other than amino-acyl groups"/>
    <property type="evidence" value="ECO:0007669"/>
    <property type="project" value="InterPro"/>
</dbReference>
<name>A0A559J642_9BACL</name>
<dbReference type="AlphaFoldDB" id="A0A559J642"/>
<protein>
    <submittedName>
        <fullName evidence="2">GNAT family N-acetyltransferase</fullName>
    </submittedName>
</protein>
<feature type="domain" description="N-acetyltransferase" evidence="1">
    <location>
        <begin position="134"/>
        <end position="271"/>
    </location>
</feature>
<accession>A0A559J642</accession>
<dbReference type="Proteomes" id="UP000316330">
    <property type="component" value="Unassembled WGS sequence"/>
</dbReference>
<evidence type="ECO:0000259" key="1">
    <source>
        <dbReference type="PROSITE" id="PS51186"/>
    </source>
</evidence>
<dbReference type="Gene3D" id="3.40.630.30">
    <property type="match status" value="1"/>
</dbReference>
<organism evidence="2 3">
    <name type="scientific">Cohnella terricola</name>
    <dbReference type="NCBI Taxonomy" id="1289167"/>
    <lineage>
        <taxon>Bacteria</taxon>
        <taxon>Bacillati</taxon>
        <taxon>Bacillota</taxon>
        <taxon>Bacilli</taxon>
        <taxon>Bacillales</taxon>
        <taxon>Paenibacillaceae</taxon>
        <taxon>Cohnella</taxon>
    </lineage>
</organism>
<proteinExistence type="predicted"/>
<dbReference type="PROSITE" id="PS51186">
    <property type="entry name" value="GNAT"/>
    <property type="match status" value="1"/>
</dbReference>
<dbReference type="CDD" id="cd04301">
    <property type="entry name" value="NAT_SF"/>
    <property type="match status" value="1"/>
</dbReference>
<evidence type="ECO:0000313" key="2">
    <source>
        <dbReference type="EMBL" id="TVX95321.1"/>
    </source>
</evidence>
<evidence type="ECO:0000313" key="3">
    <source>
        <dbReference type="Proteomes" id="UP000316330"/>
    </source>
</evidence>
<dbReference type="InterPro" id="IPR000182">
    <property type="entry name" value="GNAT_dom"/>
</dbReference>
<dbReference type="EMBL" id="VNJJ01000023">
    <property type="protein sequence ID" value="TVX95321.1"/>
    <property type="molecule type" value="Genomic_DNA"/>
</dbReference>
<gene>
    <name evidence="2" type="ORF">FPZ45_23760</name>
</gene>